<accession>A0A840Q6U3</accession>
<dbReference type="Gene3D" id="3.40.50.720">
    <property type="entry name" value="NAD(P)-binding Rossmann-like Domain"/>
    <property type="match status" value="1"/>
</dbReference>
<proteinExistence type="inferred from homology"/>
<evidence type="ECO:0000256" key="1">
    <source>
        <dbReference type="ARBA" id="ARBA00006484"/>
    </source>
</evidence>
<comment type="similarity">
    <text evidence="1">Belongs to the short-chain dehydrogenases/reductases (SDR) family.</text>
</comment>
<protein>
    <submittedName>
        <fullName evidence="2">3-oxoacyl-[acyl-carrier protein] reductase</fullName>
        <ecNumber evidence="2">1.1.1.100</ecNumber>
    </submittedName>
</protein>
<dbReference type="EC" id="1.1.1.100" evidence="2"/>
<keyword evidence="3" id="KW-1185">Reference proteome</keyword>
<dbReference type="PANTHER" id="PTHR42760:SF40">
    <property type="entry name" value="3-OXOACYL-[ACYL-CARRIER-PROTEIN] REDUCTASE, CHLOROPLASTIC"/>
    <property type="match status" value="1"/>
</dbReference>
<sequence>MRQIIVTGGGTGIGYAIAEHFATAGDVVTITGRRRDVLDAAAAALGVTALPFDAADPEAVAAAAAQLPGHVDVLVNNAGGNTDFDRSAPHDLAAIAAGWEANLRANVLSAVLVTTAVTPRLATGGRVITIGSIAARTGTGSYGAAKAAIEAWTADLAGRLGPHGITANVVSPGLIEDTEFFRGNLTEDRRRALIDATSTERAGTPADIAGLVGFLAGPLAGHITGQVLHVNGGAYLGR</sequence>
<dbReference type="CDD" id="cd05233">
    <property type="entry name" value="SDR_c"/>
    <property type="match status" value="1"/>
</dbReference>
<evidence type="ECO:0000313" key="2">
    <source>
        <dbReference type="EMBL" id="MBB5158232.1"/>
    </source>
</evidence>
<dbReference type="EMBL" id="JACHIW010000002">
    <property type="protein sequence ID" value="MBB5158232.1"/>
    <property type="molecule type" value="Genomic_DNA"/>
</dbReference>
<dbReference type="InterPro" id="IPR036291">
    <property type="entry name" value="NAD(P)-bd_dom_sf"/>
</dbReference>
<dbReference type="PANTHER" id="PTHR42760">
    <property type="entry name" value="SHORT-CHAIN DEHYDROGENASES/REDUCTASES FAMILY MEMBER"/>
    <property type="match status" value="1"/>
</dbReference>
<dbReference type="SUPFAM" id="SSF51735">
    <property type="entry name" value="NAD(P)-binding Rossmann-fold domains"/>
    <property type="match status" value="1"/>
</dbReference>
<dbReference type="InterPro" id="IPR002347">
    <property type="entry name" value="SDR_fam"/>
</dbReference>
<keyword evidence="2" id="KW-0560">Oxidoreductase</keyword>
<dbReference type="AlphaFoldDB" id="A0A840Q6U3"/>
<organism evidence="2 3">
    <name type="scientific">Saccharopolyspora phatthalungensis</name>
    <dbReference type="NCBI Taxonomy" id="664693"/>
    <lineage>
        <taxon>Bacteria</taxon>
        <taxon>Bacillati</taxon>
        <taxon>Actinomycetota</taxon>
        <taxon>Actinomycetes</taxon>
        <taxon>Pseudonocardiales</taxon>
        <taxon>Pseudonocardiaceae</taxon>
        <taxon>Saccharopolyspora</taxon>
    </lineage>
</organism>
<evidence type="ECO:0000313" key="3">
    <source>
        <dbReference type="Proteomes" id="UP000584374"/>
    </source>
</evidence>
<name>A0A840Q6U3_9PSEU</name>
<reference evidence="2 3" key="1">
    <citation type="submission" date="2020-08" db="EMBL/GenBank/DDBJ databases">
        <title>Sequencing the genomes of 1000 actinobacteria strains.</title>
        <authorList>
            <person name="Klenk H.-P."/>
        </authorList>
    </citation>
    <scope>NUCLEOTIDE SEQUENCE [LARGE SCALE GENOMIC DNA]</scope>
    <source>
        <strain evidence="2 3">DSM 45584</strain>
    </source>
</reference>
<dbReference type="GO" id="GO:0004316">
    <property type="term" value="F:3-oxoacyl-[acyl-carrier-protein] reductase (NADPH) activity"/>
    <property type="evidence" value="ECO:0007669"/>
    <property type="project" value="UniProtKB-EC"/>
</dbReference>
<dbReference type="RefSeq" id="WP_312864508.1">
    <property type="nucleotide sequence ID" value="NZ_JACHIW010000002.1"/>
</dbReference>
<dbReference type="GO" id="GO:0030497">
    <property type="term" value="P:fatty acid elongation"/>
    <property type="evidence" value="ECO:0007669"/>
    <property type="project" value="TreeGrafter"/>
</dbReference>
<comment type="caution">
    <text evidence="2">The sequence shown here is derived from an EMBL/GenBank/DDBJ whole genome shotgun (WGS) entry which is preliminary data.</text>
</comment>
<gene>
    <name evidence="2" type="ORF">BJ970_005831</name>
</gene>
<dbReference type="Pfam" id="PF13561">
    <property type="entry name" value="adh_short_C2"/>
    <property type="match status" value="1"/>
</dbReference>
<dbReference type="PRINTS" id="PR00081">
    <property type="entry name" value="GDHRDH"/>
</dbReference>
<dbReference type="Proteomes" id="UP000584374">
    <property type="component" value="Unassembled WGS sequence"/>
</dbReference>
<dbReference type="PRINTS" id="PR00080">
    <property type="entry name" value="SDRFAMILY"/>
</dbReference>